<dbReference type="AlphaFoldDB" id="A0A9D4CHM0"/>
<dbReference type="EMBL" id="JAIWYP010000012">
    <property type="protein sequence ID" value="KAH3724831.1"/>
    <property type="molecule type" value="Genomic_DNA"/>
</dbReference>
<evidence type="ECO:0000313" key="2">
    <source>
        <dbReference type="Proteomes" id="UP000828390"/>
    </source>
</evidence>
<keyword evidence="2" id="KW-1185">Reference proteome</keyword>
<proteinExistence type="predicted"/>
<dbReference type="Proteomes" id="UP000828390">
    <property type="component" value="Unassembled WGS sequence"/>
</dbReference>
<accession>A0A9D4CHM0</accession>
<reference evidence="1" key="2">
    <citation type="submission" date="2020-11" db="EMBL/GenBank/DDBJ databases">
        <authorList>
            <person name="McCartney M.A."/>
            <person name="Auch B."/>
            <person name="Kono T."/>
            <person name="Mallez S."/>
            <person name="Becker A."/>
            <person name="Gohl D.M."/>
            <person name="Silverstein K.A.T."/>
            <person name="Koren S."/>
            <person name="Bechman K.B."/>
            <person name="Herman A."/>
            <person name="Abrahante J.E."/>
            <person name="Garbe J."/>
        </authorList>
    </citation>
    <scope>NUCLEOTIDE SEQUENCE</scope>
    <source>
        <strain evidence="1">Duluth1</strain>
        <tissue evidence="1">Whole animal</tissue>
    </source>
</reference>
<gene>
    <name evidence="1" type="ORF">DPMN_050658</name>
</gene>
<protein>
    <submittedName>
        <fullName evidence="1">Uncharacterized protein</fullName>
    </submittedName>
</protein>
<name>A0A9D4CHM0_DREPO</name>
<reference evidence="1" key="1">
    <citation type="journal article" date="2019" name="bioRxiv">
        <title>The Genome of the Zebra Mussel, Dreissena polymorpha: A Resource for Invasive Species Research.</title>
        <authorList>
            <person name="McCartney M.A."/>
            <person name="Auch B."/>
            <person name="Kono T."/>
            <person name="Mallez S."/>
            <person name="Zhang Y."/>
            <person name="Obille A."/>
            <person name="Becker A."/>
            <person name="Abrahante J.E."/>
            <person name="Garbe J."/>
            <person name="Badalamenti J.P."/>
            <person name="Herman A."/>
            <person name="Mangelson H."/>
            <person name="Liachko I."/>
            <person name="Sullivan S."/>
            <person name="Sone E.D."/>
            <person name="Koren S."/>
            <person name="Silverstein K.A.T."/>
            <person name="Beckman K.B."/>
            <person name="Gohl D.M."/>
        </authorList>
    </citation>
    <scope>NUCLEOTIDE SEQUENCE</scope>
    <source>
        <strain evidence="1">Duluth1</strain>
        <tissue evidence="1">Whole animal</tissue>
    </source>
</reference>
<organism evidence="1 2">
    <name type="scientific">Dreissena polymorpha</name>
    <name type="common">Zebra mussel</name>
    <name type="synonym">Mytilus polymorpha</name>
    <dbReference type="NCBI Taxonomy" id="45954"/>
    <lineage>
        <taxon>Eukaryota</taxon>
        <taxon>Metazoa</taxon>
        <taxon>Spiralia</taxon>
        <taxon>Lophotrochozoa</taxon>
        <taxon>Mollusca</taxon>
        <taxon>Bivalvia</taxon>
        <taxon>Autobranchia</taxon>
        <taxon>Heteroconchia</taxon>
        <taxon>Euheterodonta</taxon>
        <taxon>Imparidentia</taxon>
        <taxon>Neoheterodontei</taxon>
        <taxon>Myida</taxon>
        <taxon>Dreissenoidea</taxon>
        <taxon>Dreissenidae</taxon>
        <taxon>Dreissena</taxon>
    </lineage>
</organism>
<sequence length="144" mass="16509">MLKQNFGWAWPMWTRLEIDRIKCRNEEVIVKGNFGWVWPTRAGPYRVVIRDVHYLKKCAWAWSIWAPHVEIDRIVIRDVQGSSAYSVGEDSGQEDRTDGQTAEITTLSPRSNSELGLINRNKNQSTDSTGATMLLNRMDIKASI</sequence>
<comment type="caution">
    <text evidence="1">The sequence shown here is derived from an EMBL/GenBank/DDBJ whole genome shotgun (WGS) entry which is preliminary data.</text>
</comment>
<evidence type="ECO:0000313" key="1">
    <source>
        <dbReference type="EMBL" id="KAH3724831.1"/>
    </source>
</evidence>